<feature type="transmembrane region" description="Helical" evidence="7">
    <location>
        <begin position="93"/>
        <end position="118"/>
    </location>
</feature>
<keyword evidence="2" id="KW-1003">Cell membrane</keyword>
<feature type="transmembrane region" description="Helical" evidence="7">
    <location>
        <begin position="139"/>
        <end position="163"/>
    </location>
</feature>
<dbReference type="PANTHER" id="PTHR33362">
    <property type="entry name" value="SIALIC ACID TRAP TRANSPORTER PERMEASE PROTEIN SIAT-RELATED"/>
    <property type="match status" value="1"/>
</dbReference>
<feature type="transmembrane region" description="Helical" evidence="7">
    <location>
        <begin position="339"/>
        <end position="358"/>
    </location>
</feature>
<evidence type="ECO:0000256" key="1">
    <source>
        <dbReference type="ARBA" id="ARBA00004429"/>
    </source>
</evidence>
<comment type="subcellular location">
    <subcellularLocation>
        <location evidence="1">Cell inner membrane</location>
        <topology evidence="1">Multi-pass membrane protein</topology>
    </subcellularLocation>
</comment>
<feature type="transmembrane region" description="Helical" evidence="7">
    <location>
        <begin position="219"/>
        <end position="241"/>
    </location>
</feature>
<evidence type="ECO:0000256" key="6">
    <source>
        <dbReference type="ARBA" id="ARBA00023136"/>
    </source>
</evidence>
<sequence>MDFLMFGAFIVSLLLLLIAGVPVAVSLGIVGIVGGALLISPAMIDQLSQIAFTQSSSFVLIVAPLFVLMSEIISSSSIGTRLFTVVQMWLGRLPGALGMAAVISCSGFAAICGSSPVTAATIGKVAIPEMSKIGYSERLALGATAAGGTLGILIPPSIALILYGVITETSIGDLFIAGIIPGIMTAILLCFTIFVIVLKNPSLAPAVQEKVRMKERVTGLIHVTPILILAFLVIGSIYIGMTTPTESAAFGVVGALVIVFTMRQLGLKNLSTVLSNTVKTTGMFFLLVIGGMFTSFVLTRLRIPQGMAEFILGLEVPGWAIIVIINVLILILGMFLDPMSILVIVVPIFFPTVVGLGFDPIWFGILVTINMEIGAITPPVGFNLFVLKSVIPNVKMSDVVVGSLWFVVPLLASLIIIGIFPKIALYLPSLMS</sequence>
<dbReference type="Proteomes" id="UP001597301">
    <property type="component" value="Unassembled WGS sequence"/>
</dbReference>
<dbReference type="RefSeq" id="WP_380774807.1">
    <property type="nucleotide sequence ID" value="NZ_JBHUEO010000049.1"/>
</dbReference>
<evidence type="ECO:0000256" key="7">
    <source>
        <dbReference type="SAM" id="Phobius"/>
    </source>
</evidence>
<dbReference type="PIRSF" id="PIRSF006066">
    <property type="entry name" value="HI0050"/>
    <property type="match status" value="1"/>
</dbReference>
<evidence type="ECO:0000256" key="4">
    <source>
        <dbReference type="ARBA" id="ARBA00022692"/>
    </source>
</evidence>
<dbReference type="EMBL" id="JBHUEO010000049">
    <property type="protein sequence ID" value="MFD1707932.1"/>
    <property type="molecule type" value="Genomic_DNA"/>
</dbReference>
<evidence type="ECO:0000256" key="2">
    <source>
        <dbReference type="ARBA" id="ARBA00022475"/>
    </source>
</evidence>
<comment type="caution">
    <text evidence="9">The sequence shown here is derived from an EMBL/GenBank/DDBJ whole genome shotgun (WGS) entry which is preliminary data.</text>
</comment>
<feature type="transmembrane region" description="Helical" evidence="7">
    <location>
        <begin position="310"/>
        <end position="332"/>
    </location>
</feature>
<organism evidence="9 10">
    <name type="scientific">Siminovitchia sediminis</name>
    <dbReference type="NCBI Taxonomy" id="1274353"/>
    <lineage>
        <taxon>Bacteria</taxon>
        <taxon>Bacillati</taxon>
        <taxon>Bacillota</taxon>
        <taxon>Bacilli</taxon>
        <taxon>Bacillales</taxon>
        <taxon>Bacillaceae</taxon>
        <taxon>Siminovitchia</taxon>
    </lineage>
</organism>
<name>A0ABW4KJ32_9BACI</name>
<keyword evidence="6 7" id="KW-0472">Membrane</keyword>
<keyword evidence="3" id="KW-0997">Cell inner membrane</keyword>
<reference evidence="10" key="1">
    <citation type="journal article" date="2019" name="Int. J. Syst. Evol. Microbiol.">
        <title>The Global Catalogue of Microorganisms (GCM) 10K type strain sequencing project: providing services to taxonomists for standard genome sequencing and annotation.</title>
        <authorList>
            <consortium name="The Broad Institute Genomics Platform"/>
            <consortium name="The Broad Institute Genome Sequencing Center for Infectious Disease"/>
            <person name="Wu L."/>
            <person name="Ma J."/>
        </authorList>
    </citation>
    <scope>NUCLEOTIDE SEQUENCE [LARGE SCALE GENOMIC DNA]</scope>
    <source>
        <strain evidence="10">CGMCC 1.12295</strain>
    </source>
</reference>
<protein>
    <submittedName>
        <fullName evidence="9">TRAP transporter large permease</fullName>
    </submittedName>
</protein>
<feature type="transmembrane region" description="Helical" evidence="7">
    <location>
        <begin position="364"/>
        <end position="387"/>
    </location>
</feature>
<feature type="transmembrane region" description="Helical" evidence="7">
    <location>
        <begin position="399"/>
        <end position="420"/>
    </location>
</feature>
<proteinExistence type="predicted"/>
<dbReference type="NCBIfam" id="TIGR00786">
    <property type="entry name" value="dctM"/>
    <property type="match status" value="1"/>
</dbReference>
<dbReference type="Pfam" id="PF06808">
    <property type="entry name" value="DctM"/>
    <property type="match status" value="1"/>
</dbReference>
<dbReference type="PANTHER" id="PTHR33362:SF5">
    <property type="entry name" value="C4-DICARBOXYLATE TRAP TRANSPORTER LARGE PERMEASE PROTEIN DCTM"/>
    <property type="match status" value="1"/>
</dbReference>
<evidence type="ECO:0000259" key="8">
    <source>
        <dbReference type="Pfam" id="PF06808"/>
    </source>
</evidence>
<feature type="domain" description="TRAP C4-dicarboxylate transport system permease DctM subunit" evidence="8">
    <location>
        <begin position="10"/>
        <end position="423"/>
    </location>
</feature>
<dbReference type="InterPro" id="IPR010656">
    <property type="entry name" value="DctM"/>
</dbReference>
<accession>A0ABW4KJ32</accession>
<feature type="transmembrane region" description="Helical" evidence="7">
    <location>
        <begin position="247"/>
        <end position="266"/>
    </location>
</feature>
<keyword evidence="4 7" id="KW-0812">Transmembrane</keyword>
<evidence type="ECO:0000313" key="10">
    <source>
        <dbReference type="Proteomes" id="UP001597301"/>
    </source>
</evidence>
<dbReference type="InterPro" id="IPR004681">
    <property type="entry name" value="TRAP_DctM"/>
</dbReference>
<evidence type="ECO:0000256" key="5">
    <source>
        <dbReference type="ARBA" id="ARBA00022989"/>
    </source>
</evidence>
<gene>
    <name evidence="9" type="ORF">ACFSCZ_14495</name>
</gene>
<feature type="transmembrane region" description="Helical" evidence="7">
    <location>
        <begin position="175"/>
        <end position="198"/>
    </location>
</feature>
<feature type="transmembrane region" description="Helical" evidence="7">
    <location>
        <begin position="278"/>
        <end position="298"/>
    </location>
</feature>
<feature type="transmembrane region" description="Helical" evidence="7">
    <location>
        <begin position="51"/>
        <end position="73"/>
    </location>
</feature>
<evidence type="ECO:0000256" key="3">
    <source>
        <dbReference type="ARBA" id="ARBA00022519"/>
    </source>
</evidence>
<feature type="transmembrane region" description="Helical" evidence="7">
    <location>
        <begin position="6"/>
        <end position="39"/>
    </location>
</feature>
<keyword evidence="5 7" id="KW-1133">Transmembrane helix</keyword>
<evidence type="ECO:0000313" key="9">
    <source>
        <dbReference type="EMBL" id="MFD1707932.1"/>
    </source>
</evidence>
<keyword evidence="10" id="KW-1185">Reference proteome</keyword>